<dbReference type="GO" id="GO:0051028">
    <property type="term" value="P:mRNA transport"/>
    <property type="evidence" value="ECO:0007669"/>
    <property type="project" value="UniProtKB-KW"/>
</dbReference>
<evidence type="ECO:0000256" key="1">
    <source>
        <dbReference type="ARBA" id="ARBA00004567"/>
    </source>
</evidence>
<dbReference type="GO" id="GO:0005643">
    <property type="term" value="C:nuclear pore"/>
    <property type="evidence" value="ECO:0007669"/>
    <property type="project" value="UniProtKB-SubCell"/>
</dbReference>
<comment type="subcellular location">
    <subcellularLocation>
        <location evidence="1">Nucleus</location>
        <location evidence="1">Nuclear pore complex</location>
    </subcellularLocation>
</comment>
<protein>
    <recommendedName>
        <fullName evidence="9">RanBD1 domain-containing protein</fullName>
    </recommendedName>
</protein>
<evidence type="ECO:0000313" key="11">
    <source>
        <dbReference type="Proteomes" id="UP000277580"/>
    </source>
</evidence>
<feature type="region of interest" description="Disordered" evidence="8">
    <location>
        <begin position="259"/>
        <end position="519"/>
    </location>
</feature>
<feature type="compositionally biased region" description="Polar residues" evidence="8">
    <location>
        <begin position="862"/>
        <end position="872"/>
    </location>
</feature>
<feature type="compositionally biased region" description="Basic and acidic residues" evidence="8">
    <location>
        <begin position="26"/>
        <end position="42"/>
    </location>
</feature>
<keyword evidence="3" id="KW-0509">mRNA transport</keyword>
<feature type="compositionally biased region" description="Polar residues" evidence="8">
    <location>
        <begin position="776"/>
        <end position="802"/>
    </location>
</feature>
<keyword evidence="5" id="KW-0811">Translocation</keyword>
<feature type="compositionally biased region" description="Polar residues" evidence="8">
    <location>
        <begin position="259"/>
        <end position="273"/>
    </location>
</feature>
<dbReference type="SUPFAM" id="SSF50729">
    <property type="entry name" value="PH domain-like"/>
    <property type="match status" value="1"/>
</dbReference>
<feature type="compositionally biased region" description="Gly residues" evidence="8">
    <location>
        <begin position="60"/>
        <end position="69"/>
    </location>
</feature>
<dbReference type="InterPro" id="IPR025574">
    <property type="entry name" value="Nucleoporin_FG_rpt"/>
</dbReference>
<dbReference type="PANTHER" id="PTHR38697">
    <property type="entry name" value="NUCLEAR PORE COMPLEX PROTEIN SIMILAR TO S. CEREVISIAE NUP2 (EUROFUNG)"/>
    <property type="match status" value="1"/>
</dbReference>
<dbReference type="InterPro" id="IPR015007">
    <property type="entry name" value="NUP2/50/61"/>
</dbReference>
<dbReference type="Proteomes" id="UP000277580">
    <property type="component" value="Unassembled WGS sequence"/>
</dbReference>
<feature type="compositionally biased region" description="Low complexity" evidence="8">
    <location>
        <begin position="285"/>
        <end position="316"/>
    </location>
</feature>
<evidence type="ECO:0000256" key="4">
    <source>
        <dbReference type="ARBA" id="ARBA00022927"/>
    </source>
</evidence>
<evidence type="ECO:0000256" key="3">
    <source>
        <dbReference type="ARBA" id="ARBA00022816"/>
    </source>
</evidence>
<feature type="compositionally biased region" description="Basic and acidic residues" evidence="8">
    <location>
        <begin position="756"/>
        <end position="771"/>
    </location>
</feature>
<keyword evidence="2" id="KW-0813">Transport</keyword>
<dbReference type="PANTHER" id="PTHR38697:SF1">
    <property type="entry name" value="NUCLEAR PORE COMPLEX PROTEIN SIMILAR TO S. CEREVISIAE NUP2 (EUROFUNG)"/>
    <property type="match status" value="1"/>
</dbReference>
<feature type="compositionally biased region" description="Low complexity" evidence="8">
    <location>
        <begin position="162"/>
        <end position="183"/>
    </location>
</feature>
<dbReference type="OrthoDB" id="185618at2759"/>
<evidence type="ECO:0000256" key="5">
    <source>
        <dbReference type="ARBA" id="ARBA00023010"/>
    </source>
</evidence>
<dbReference type="PROSITE" id="PS50196">
    <property type="entry name" value="RANBD1"/>
    <property type="match status" value="1"/>
</dbReference>
<keyword evidence="4" id="KW-0653">Protein transport</keyword>
<dbReference type="Pfam" id="PF13634">
    <property type="entry name" value="Nucleoporin_FG"/>
    <property type="match status" value="5"/>
</dbReference>
<dbReference type="InterPro" id="IPR000156">
    <property type="entry name" value="Ran_bind_dom"/>
</dbReference>
<dbReference type="Pfam" id="PF08911">
    <property type="entry name" value="NUP50"/>
    <property type="match status" value="1"/>
</dbReference>
<dbReference type="AlphaFoldDB" id="A0A3N4L0W5"/>
<keyword evidence="6" id="KW-0906">Nuclear pore complex</keyword>
<evidence type="ECO:0000259" key="9">
    <source>
        <dbReference type="PROSITE" id="PS50196"/>
    </source>
</evidence>
<evidence type="ECO:0000256" key="7">
    <source>
        <dbReference type="ARBA" id="ARBA00023242"/>
    </source>
</evidence>
<feature type="compositionally biased region" description="Basic and acidic residues" evidence="8">
    <location>
        <begin position="1"/>
        <end position="15"/>
    </location>
</feature>
<feature type="region of interest" description="Disordered" evidence="8">
    <location>
        <begin position="642"/>
        <end position="968"/>
    </location>
</feature>
<dbReference type="InterPro" id="IPR053074">
    <property type="entry name" value="NPC_Nucleoporin"/>
</dbReference>
<feature type="compositionally biased region" description="Low complexity" evidence="8">
    <location>
        <begin position="689"/>
        <end position="712"/>
    </location>
</feature>
<dbReference type="CDD" id="cd13170">
    <property type="entry name" value="RanBD_NUP50"/>
    <property type="match status" value="1"/>
</dbReference>
<reference evidence="10 11" key="1">
    <citation type="journal article" date="2018" name="Nat. Ecol. Evol.">
        <title>Pezizomycetes genomes reveal the molecular basis of ectomycorrhizal truffle lifestyle.</title>
        <authorList>
            <person name="Murat C."/>
            <person name="Payen T."/>
            <person name="Noel B."/>
            <person name="Kuo A."/>
            <person name="Morin E."/>
            <person name="Chen J."/>
            <person name="Kohler A."/>
            <person name="Krizsan K."/>
            <person name="Balestrini R."/>
            <person name="Da Silva C."/>
            <person name="Montanini B."/>
            <person name="Hainaut M."/>
            <person name="Levati E."/>
            <person name="Barry K.W."/>
            <person name="Belfiori B."/>
            <person name="Cichocki N."/>
            <person name="Clum A."/>
            <person name="Dockter R.B."/>
            <person name="Fauchery L."/>
            <person name="Guy J."/>
            <person name="Iotti M."/>
            <person name="Le Tacon F."/>
            <person name="Lindquist E.A."/>
            <person name="Lipzen A."/>
            <person name="Malagnac F."/>
            <person name="Mello A."/>
            <person name="Molinier V."/>
            <person name="Miyauchi S."/>
            <person name="Poulain J."/>
            <person name="Riccioni C."/>
            <person name="Rubini A."/>
            <person name="Sitrit Y."/>
            <person name="Splivallo R."/>
            <person name="Traeger S."/>
            <person name="Wang M."/>
            <person name="Zifcakova L."/>
            <person name="Wipf D."/>
            <person name="Zambonelli A."/>
            <person name="Paolocci F."/>
            <person name="Nowrousian M."/>
            <person name="Ottonello S."/>
            <person name="Baldrian P."/>
            <person name="Spatafora J.W."/>
            <person name="Henrissat B."/>
            <person name="Nagy L.G."/>
            <person name="Aury J.M."/>
            <person name="Wincker P."/>
            <person name="Grigoriev I.V."/>
            <person name="Bonfante P."/>
            <person name="Martin F.M."/>
        </authorList>
    </citation>
    <scope>NUCLEOTIDE SEQUENCE [LARGE SCALE GENOMIC DNA]</scope>
    <source>
        <strain evidence="10 11">CCBAS932</strain>
    </source>
</reference>
<dbReference type="SMART" id="SM00160">
    <property type="entry name" value="RanBD"/>
    <property type="match status" value="1"/>
</dbReference>
<keyword evidence="7" id="KW-0539">Nucleus</keyword>
<dbReference type="STRING" id="1392247.A0A3N4L0W5"/>
<dbReference type="InterPro" id="IPR011993">
    <property type="entry name" value="PH-like_dom_sf"/>
</dbReference>
<feature type="region of interest" description="Disordered" evidence="8">
    <location>
        <begin position="159"/>
        <end position="240"/>
    </location>
</feature>
<evidence type="ECO:0000256" key="8">
    <source>
        <dbReference type="SAM" id="MobiDB-lite"/>
    </source>
</evidence>
<proteinExistence type="predicted"/>
<name>A0A3N4L0W5_9PEZI</name>
<dbReference type="Pfam" id="PF00638">
    <property type="entry name" value="Ran_BP1"/>
    <property type="match status" value="1"/>
</dbReference>
<evidence type="ECO:0000313" key="10">
    <source>
        <dbReference type="EMBL" id="RPB14201.1"/>
    </source>
</evidence>
<feature type="compositionally biased region" description="Low complexity" evidence="8">
    <location>
        <begin position="726"/>
        <end position="737"/>
    </location>
</feature>
<dbReference type="Gene3D" id="2.30.29.30">
    <property type="entry name" value="Pleckstrin-homology domain (PH domain)/Phosphotyrosine-binding domain (PTB)"/>
    <property type="match status" value="1"/>
</dbReference>
<feature type="domain" description="RanBD1" evidence="9">
    <location>
        <begin position="961"/>
        <end position="1076"/>
    </location>
</feature>
<dbReference type="EMBL" id="ML119119">
    <property type="protein sequence ID" value="RPB14201.1"/>
    <property type="molecule type" value="Genomic_DNA"/>
</dbReference>
<feature type="region of interest" description="Disordered" evidence="8">
    <location>
        <begin position="1"/>
        <end position="106"/>
    </location>
</feature>
<feature type="compositionally biased region" description="Low complexity" evidence="8">
    <location>
        <begin position="883"/>
        <end position="900"/>
    </location>
</feature>
<organism evidence="10 11">
    <name type="scientific">Morchella conica CCBAS932</name>
    <dbReference type="NCBI Taxonomy" id="1392247"/>
    <lineage>
        <taxon>Eukaryota</taxon>
        <taxon>Fungi</taxon>
        <taxon>Dikarya</taxon>
        <taxon>Ascomycota</taxon>
        <taxon>Pezizomycotina</taxon>
        <taxon>Pezizomycetes</taxon>
        <taxon>Pezizales</taxon>
        <taxon>Morchellaceae</taxon>
        <taxon>Morchella</taxon>
    </lineage>
</organism>
<sequence length="1076" mass="110765">MSKRRSDTQLTKDDYEQQGFSYQGNHDTENDRDAVDPTKMADSKIMSGRKIAPLKKGRGRGGAAGGSSRGGSSIPNFFAATPTGGFGTNGASQPEAGFSGFGTPQSAAPATPTFGGTATGGFNFGANSPAPEPPKVNPFASLAPSSTNGGFGTPQLGGLFGGSTPQSSSTGGMFGNNNNNNGNASPAPASTGFTFGNNAAPAQPATGFNKTPAFTFGSNSAAAPMFGGGDNKPATSTSASFTFGANNGAPAVVTPPATSSFNFGGSTATASGQPSGGYFGNNSFAPEKTPEPQATPAAAPAPTFTFGAATPQTGTPSTLFGKPADSQGKSLFAKPTEQQGSSLFGRPSHSPEPVSGNLFKPSPSPEPSNNLFGSPVPTPTTSSFFGQPKEQEQSKPSFGGFGDKVPATPKNDPPKALFGFGIESNTPQQEPPKSPFGGFGDNKAEPPKSPFFGGFGTPSEKKDEPSKPLFGFGPPTENKLETPKAQSPFFGAPSTPSVEINDDIMADNSPPKSPSVFNQPINSPSPFTGFGSPKLAAAPPKESIPPPAMFTPTVTSTASTSAVNNTTAAASATNFRTPSPPLPSDSTSWTTTQLNEYYNLFALRALNHSFLEGLKKADQMGDWSVSCEIYIKESKKIKECQQNGERYKGASVEPKLGSGVTAKRINTHDDEIQGGGGKRSKGNSEDSKFSGSDSSKALASVLGGGSSSTSGTDAYKLASKPTHGFVPPSASTPVTPSGVKLASTPLFSFKPPAPMSEKKDQEEKKNEDKPEGSPSAKDSSVLHSPNVSKNSGGFVNPFSSQVPGPLEKDEGDDDDDTPAAPSPSGSLFGRVSEPKKESTGSIFSNNNAGSGSGMFSSKFGETNGTNGTSLFGSKTEAPKGLFGSATSSSAPSPNASGNSSIFGTPGVKETGFSFGGTGPSTPIVPPSGPLTPKDDDDNNSEPNDNAHLSKGDIDLSKQGPGEEDEDSKFEVRAIVYEYTENQQEKPIKRGVGQLRVLKNRINGKARVLARTEVGKVVLNVGLVEGITYTPASGRGLKTVSVVEFLPDSGRKRYSVRVKEEADARKLGEAMDLAKMS</sequence>
<accession>A0A3N4L0W5</accession>
<gene>
    <name evidence="10" type="ORF">P167DRAFT_572737</name>
</gene>
<evidence type="ECO:0000256" key="6">
    <source>
        <dbReference type="ARBA" id="ARBA00023132"/>
    </source>
</evidence>
<dbReference type="InParanoid" id="A0A3N4L0W5"/>
<keyword evidence="11" id="KW-1185">Reference proteome</keyword>
<evidence type="ECO:0000256" key="2">
    <source>
        <dbReference type="ARBA" id="ARBA00022448"/>
    </source>
</evidence>
<dbReference type="GO" id="GO:0015031">
    <property type="term" value="P:protein transport"/>
    <property type="evidence" value="ECO:0007669"/>
    <property type="project" value="UniProtKB-KW"/>
</dbReference>
<feature type="compositionally biased region" description="Polar residues" evidence="8">
    <location>
        <begin position="839"/>
        <end position="848"/>
    </location>
</feature>